<dbReference type="SUPFAM" id="SSF48371">
    <property type="entry name" value="ARM repeat"/>
    <property type="match status" value="1"/>
</dbReference>
<name>A0AA88L9D2_ARTSF</name>
<comment type="caution">
    <text evidence="1">The sequence shown here is derived from an EMBL/GenBank/DDBJ whole genome shotgun (WGS) entry which is preliminary data.</text>
</comment>
<dbReference type="AlphaFoldDB" id="A0AA88L9D2"/>
<accession>A0AA88L9D2</accession>
<keyword evidence="2" id="KW-1185">Reference proteome</keyword>
<dbReference type="PANTHER" id="PTHR46263">
    <property type="entry name" value="ARMADILLO REPEAT-CONTAINING PROTEIN 7"/>
    <property type="match status" value="1"/>
</dbReference>
<dbReference type="Proteomes" id="UP001187531">
    <property type="component" value="Unassembled WGS sequence"/>
</dbReference>
<dbReference type="InterPro" id="IPR042462">
    <property type="entry name" value="ARMC7"/>
</dbReference>
<evidence type="ECO:0000313" key="2">
    <source>
        <dbReference type="Proteomes" id="UP001187531"/>
    </source>
</evidence>
<dbReference type="InterPro" id="IPR016024">
    <property type="entry name" value="ARM-type_fold"/>
</dbReference>
<dbReference type="PANTHER" id="PTHR46263:SF1">
    <property type="entry name" value="ARMADILLO REPEAT-CONTAINING PROTEIN 7"/>
    <property type="match status" value="1"/>
</dbReference>
<evidence type="ECO:0000313" key="1">
    <source>
        <dbReference type="EMBL" id="KAK2721947.1"/>
    </source>
</evidence>
<sequence length="205" mass="23000">MPKTNKNRERKSKKGPDRLEYLSQLKSEFEESRSEGNKLQVLGNLANFAYDPQNYGYLELLEIPKLFIGSCYDGPPIRREFAIGGIANCCGYPPFKTFFLENGVMEAIFSNLSTPRIGITINSLCAFIFLFDVNYPNYFSDARFISMMVKFRESPLVQIRNLAEAFVSEFCTADQIQASLSVSPIVEIPVLDSTSGESVQPNTTG</sequence>
<reference evidence="1" key="1">
    <citation type="submission" date="2023-07" db="EMBL/GenBank/DDBJ databases">
        <title>Chromosome-level genome assembly of Artemia franciscana.</title>
        <authorList>
            <person name="Jo E."/>
        </authorList>
    </citation>
    <scope>NUCLEOTIDE SEQUENCE</scope>
    <source>
        <tissue evidence="1">Whole body</tissue>
    </source>
</reference>
<organism evidence="1 2">
    <name type="scientific">Artemia franciscana</name>
    <name type="common">Brine shrimp</name>
    <name type="synonym">Artemia sanfranciscana</name>
    <dbReference type="NCBI Taxonomy" id="6661"/>
    <lineage>
        <taxon>Eukaryota</taxon>
        <taxon>Metazoa</taxon>
        <taxon>Ecdysozoa</taxon>
        <taxon>Arthropoda</taxon>
        <taxon>Crustacea</taxon>
        <taxon>Branchiopoda</taxon>
        <taxon>Anostraca</taxon>
        <taxon>Artemiidae</taxon>
        <taxon>Artemia</taxon>
    </lineage>
</organism>
<protein>
    <recommendedName>
        <fullName evidence="3">Armadillo repeat-containing protein 7</fullName>
    </recommendedName>
</protein>
<dbReference type="EMBL" id="JAVRJZ010000005">
    <property type="protein sequence ID" value="KAK2721947.1"/>
    <property type="molecule type" value="Genomic_DNA"/>
</dbReference>
<gene>
    <name evidence="1" type="ORF">QYM36_002495</name>
</gene>
<proteinExistence type="predicted"/>
<evidence type="ECO:0008006" key="3">
    <source>
        <dbReference type="Google" id="ProtNLM"/>
    </source>
</evidence>